<evidence type="ECO:0000256" key="9">
    <source>
        <dbReference type="PROSITE-ProRule" id="PRU00175"/>
    </source>
</evidence>
<evidence type="ECO:0000256" key="3">
    <source>
        <dbReference type="ARBA" id="ARBA00022679"/>
    </source>
</evidence>
<dbReference type="InterPro" id="IPR034732">
    <property type="entry name" value="EPHD"/>
</dbReference>
<dbReference type="InterPro" id="IPR042013">
    <property type="entry name" value="PHF7/G2E3_ePHD"/>
</dbReference>
<comment type="subcellular location">
    <subcellularLocation>
        <location evidence="1">Nucleus</location>
    </subcellularLocation>
</comment>
<dbReference type="PANTHER" id="PTHR12420">
    <property type="entry name" value="PHD FINGER PROTEIN"/>
    <property type="match status" value="1"/>
</dbReference>
<dbReference type="InterPro" id="IPR001841">
    <property type="entry name" value="Znf_RING"/>
</dbReference>
<keyword evidence="4" id="KW-0479">Metal-binding</keyword>
<dbReference type="PROSITE" id="PS50089">
    <property type="entry name" value="ZF_RING_2"/>
    <property type="match status" value="1"/>
</dbReference>
<dbReference type="OrthoDB" id="7533242at2759"/>
<dbReference type="GO" id="GO:0008270">
    <property type="term" value="F:zinc ion binding"/>
    <property type="evidence" value="ECO:0007669"/>
    <property type="project" value="UniProtKB-KW"/>
</dbReference>
<dbReference type="InterPro" id="IPR011011">
    <property type="entry name" value="Znf_FYVE_PHD"/>
</dbReference>
<feature type="region of interest" description="Disordered" evidence="10">
    <location>
        <begin position="352"/>
        <end position="421"/>
    </location>
</feature>
<evidence type="ECO:0000313" key="14">
    <source>
        <dbReference type="Proteomes" id="UP000494256"/>
    </source>
</evidence>
<keyword evidence="6" id="KW-0833">Ubl conjugation pathway</keyword>
<dbReference type="Pfam" id="PF13771">
    <property type="entry name" value="zf-HC5HC2H"/>
    <property type="match status" value="1"/>
</dbReference>
<proteinExistence type="predicted"/>
<protein>
    <recommendedName>
        <fullName evidence="15">G2/M phase-specific E3 ubiquitin-protein ligase</fullName>
    </recommendedName>
</protein>
<evidence type="ECO:0000256" key="5">
    <source>
        <dbReference type="ARBA" id="ARBA00022771"/>
    </source>
</evidence>
<sequence>MAPRKSGIKNIVAKLVTGKTAPCAFCNRKVDDELQYGKLYAIGNVQCHYYCVLLSSCLIQKGKDEHGLFGFLYEDILAEVERCKKHKCSYCSQIGANLGCSISQCRKQFHLPCGRERNSVSLFYGNYKTFCQNHAPKQKIPEVIMVKARLRKSRDNKIKKTMCSFKDLKELSLDGNTNDSDSNTESVCVICYEHVEGYPTPNTFWPPCCARDAWFHRTCLQRMALSAGMHYIKCPLCNDKENFYQAVISQGYYVPDRDAAWELEQNAFAEIYERPISCSAPDCVCPQGRSHDAENGPWSISVCMLCGSSGQHGGCVTDPSNLHVHICAVCKPAAPEDLENLANSIEAVISQEQVQTSSRRRPGRVMPSRMSLRRTKRNVSGPVASSSTLAVKSGIDSQISNTTSSREELNLKRPRKPTTETTINSSINLKFSPNKLEKTDQMSPLKLINSKNDSPSKFLEEGLKNKFGNQEVAIKDELLDELRRKFKKPQPLSAKRKIVNEILNGLFDNVLQETKQKEPVKQWCSPKKCVETDDDVIVVPESPPEVIDLTKSQDIITPRHETAELPPIENTTPLHRDENSPIFNTPKKLKTIDTLTDSSLEISANNEIVNIDVFKLENKQNEQFTKLKIPLKKEKCGFKCSPCNKEELDNENIDIDLESFKNQYLDEVSGTKVNEKPNPVRKRKPDSNEIIVNLESKKRKLKRRSSISIKDKNIQVKIKWRREQLKLQFNNIKTKKKSKKFRQYVLQYSPEKATHSRHKLDGNRSVLTKPEVDITPIKKKKIKQEKTPDNLIQTSIQKFFKVTSPGKE</sequence>
<dbReference type="EMBL" id="CADEBD010000620">
    <property type="protein sequence ID" value="CAB3258237.1"/>
    <property type="molecule type" value="Genomic_DNA"/>
</dbReference>
<evidence type="ECO:0000256" key="1">
    <source>
        <dbReference type="ARBA" id="ARBA00004123"/>
    </source>
</evidence>
<evidence type="ECO:0000256" key="6">
    <source>
        <dbReference type="ARBA" id="ARBA00022786"/>
    </source>
</evidence>
<comment type="pathway">
    <text evidence="2">Protein modification; protein ubiquitination.</text>
</comment>
<keyword evidence="7" id="KW-0862">Zinc</keyword>
<dbReference type="GO" id="GO:0005634">
    <property type="term" value="C:nucleus"/>
    <property type="evidence" value="ECO:0007669"/>
    <property type="project" value="TreeGrafter"/>
</dbReference>
<evidence type="ECO:0000256" key="2">
    <source>
        <dbReference type="ARBA" id="ARBA00004906"/>
    </source>
</evidence>
<evidence type="ECO:0000259" key="11">
    <source>
        <dbReference type="PROSITE" id="PS50089"/>
    </source>
</evidence>
<comment type="caution">
    <text evidence="13">The sequence shown here is derived from an EMBL/GenBank/DDBJ whole genome shotgun (WGS) entry which is preliminary data.</text>
</comment>
<dbReference type="AlphaFoldDB" id="A0A8S1BF24"/>
<dbReference type="InterPro" id="IPR051188">
    <property type="entry name" value="PHD-type_Zinc_Finger"/>
</dbReference>
<evidence type="ECO:0000256" key="10">
    <source>
        <dbReference type="SAM" id="MobiDB-lite"/>
    </source>
</evidence>
<dbReference type="CDD" id="cd15669">
    <property type="entry name" value="ePHD_PHF7_G2E3_like"/>
    <property type="match status" value="1"/>
</dbReference>
<keyword evidence="5 9" id="KW-0863">Zinc-finger</keyword>
<keyword evidence="3" id="KW-0808">Transferase</keyword>
<feature type="domain" description="PHD-type" evidence="12">
    <location>
        <begin position="20"/>
        <end position="135"/>
    </location>
</feature>
<feature type="compositionally biased region" description="Polar residues" evidence="10">
    <location>
        <begin position="383"/>
        <end position="404"/>
    </location>
</feature>
<evidence type="ECO:0000256" key="8">
    <source>
        <dbReference type="ARBA" id="ARBA00023242"/>
    </source>
</evidence>
<feature type="domain" description="RING-type" evidence="11">
    <location>
        <begin position="188"/>
        <end position="238"/>
    </location>
</feature>
<dbReference type="PROSITE" id="PS51805">
    <property type="entry name" value="EPHD"/>
    <property type="match status" value="1"/>
</dbReference>
<evidence type="ECO:0008006" key="15">
    <source>
        <dbReference type="Google" id="ProtNLM"/>
    </source>
</evidence>
<dbReference type="InterPro" id="IPR013083">
    <property type="entry name" value="Znf_RING/FYVE/PHD"/>
</dbReference>
<dbReference type="SUPFAM" id="SSF57903">
    <property type="entry name" value="FYVE/PHD zinc finger"/>
    <property type="match status" value="1"/>
</dbReference>
<evidence type="ECO:0000256" key="7">
    <source>
        <dbReference type="ARBA" id="ARBA00022833"/>
    </source>
</evidence>
<dbReference type="InterPro" id="IPR059102">
    <property type="entry name" value="PHD_PHF7/G2E3-like"/>
</dbReference>
<dbReference type="Gene3D" id="3.30.40.10">
    <property type="entry name" value="Zinc/RING finger domain, C3HC4 (zinc finger)"/>
    <property type="match status" value="2"/>
</dbReference>
<dbReference type="Proteomes" id="UP000494256">
    <property type="component" value="Unassembled WGS sequence"/>
</dbReference>
<name>A0A8S1BF24_ARCPL</name>
<dbReference type="CDD" id="cd16448">
    <property type="entry name" value="RING-H2"/>
    <property type="match status" value="1"/>
</dbReference>
<dbReference type="PANTHER" id="PTHR12420:SF42">
    <property type="entry name" value="G2_M PHASE-SPECIFIC E3 UBIQUITIN-PROTEIN LIGASE"/>
    <property type="match status" value="1"/>
</dbReference>
<evidence type="ECO:0000256" key="4">
    <source>
        <dbReference type="ARBA" id="ARBA00022723"/>
    </source>
</evidence>
<dbReference type="Pfam" id="PF26054">
    <property type="entry name" value="PHD_G2E3"/>
    <property type="match status" value="1"/>
</dbReference>
<accession>A0A8S1BF24</accession>
<evidence type="ECO:0000313" key="13">
    <source>
        <dbReference type="EMBL" id="CAB3258237.1"/>
    </source>
</evidence>
<organism evidence="13 14">
    <name type="scientific">Arctia plantaginis</name>
    <name type="common">Wood tiger moth</name>
    <name type="synonym">Phalaena plantaginis</name>
    <dbReference type="NCBI Taxonomy" id="874455"/>
    <lineage>
        <taxon>Eukaryota</taxon>
        <taxon>Metazoa</taxon>
        <taxon>Ecdysozoa</taxon>
        <taxon>Arthropoda</taxon>
        <taxon>Hexapoda</taxon>
        <taxon>Insecta</taxon>
        <taxon>Pterygota</taxon>
        <taxon>Neoptera</taxon>
        <taxon>Endopterygota</taxon>
        <taxon>Lepidoptera</taxon>
        <taxon>Glossata</taxon>
        <taxon>Ditrysia</taxon>
        <taxon>Noctuoidea</taxon>
        <taxon>Erebidae</taxon>
        <taxon>Arctiinae</taxon>
        <taxon>Arctia</taxon>
    </lineage>
</organism>
<keyword evidence="8" id="KW-0539">Nucleus</keyword>
<gene>
    <name evidence="13" type="ORF">APLA_LOCUS16172</name>
</gene>
<reference evidence="13 14" key="1">
    <citation type="submission" date="2020-04" db="EMBL/GenBank/DDBJ databases">
        <authorList>
            <person name="Wallbank WR R."/>
            <person name="Pardo Diaz C."/>
            <person name="Kozak K."/>
            <person name="Martin S."/>
            <person name="Jiggins C."/>
            <person name="Moest M."/>
            <person name="Warren A I."/>
            <person name="Byers J.R.P. K."/>
            <person name="Montejo-Kovacevich G."/>
            <person name="Yen C E."/>
        </authorList>
    </citation>
    <scope>NUCLEOTIDE SEQUENCE [LARGE SCALE GENOMIC DNA]</scope>
</reference>
<evidence type="ECO:0000259" key="12">
    <source>
        <dbReference type="PROSITE" id="PS51805"/>
    </source>
</evidence>